<evidence type="ECO:0000313" key="1">
    <source>
        <dbReference type="EMBL" id="KAG0569284.1"/>
    </source>
</evidence>
<gene>
    <name evidence="1" type="ORF">KC19_6G079900</name>
</gene>
<organism evidence="1 2">
    <name type="scientific">Ceratodon purpureus</name>
    <name type="common">Fire moss</name>
    <name type="synonym">Dicranum purpureum</name>
    <dbReference type="NCBI Taxonomy" id="3225"/>
    <lineage>
        <taxon>Eukaryota</taxon>
        <taxon>Viridiplantae</taxon>
        <taxon>Streptophyta</taxon>
        <taxon>Embryophyta</taxon>
        <taxon>Bryophyta</taxon>
        <taxon>Bryophytina</taxon>
        <taxon>Bryopsida</taxon>
        <taxon>Dicranidae</taxon>
        <taxon>Pseudoditrichales</taxon>
        <taxon>Ditrichaceae</taxon>
        <taxon>Ceratodon</taxon>
    </lineage>
</organism>
<comment type="caution">
    <text evidence="1">The sequence shown here is derived from an EMBL/GenBank/DDBJ whole genome shotgun (WGS) entry which is preliminary data.</text>
</comment>
<dbReference type="EMBL" id="CM026427">
    <property type="protein sequence ID" value="KAG0569284.1"/>
    <property type="molecule type" value="Genomic_DNA"/>
</dbReference>
<keyword evidence="2" id="KW-1185">Reference proteome</keyword>
<sequence>MQTLFTVPNSDTRSQLIIRTPLCCPRFASLSPSPGRPHYVSVPLELALVRPPQLPYWQQSSLHLEIVSSFTILVVIDALKVLNQELA</sequence>
<name>A0A8T0HG55_CERPU</name>
<proteinExistence type="predicted"/>
<accession>A0A8T0HG55</accession>
<evidence type="ECO:0000313" key="2">
    <source>
        <dbReference type="Proteomes" id="UP000822688"/>
    </source>
</evidence>
<dbReference type="AlphaFoldDB" id="A0A8T0HG55"/>
<reference evidence="1 2" key="1">
    <citation type="submission" date="2020-06" db="EMBL/GenBank/DDBJ databases">
        <title>WGS assembly of Ceratodon purpureus strain R40.</title>
        <authorList>
            <person name="Carey S.B."/>
            <person name="Jenkins J."/>
            <person name="Shu S."/>
            <person name="Lovell J.T."/>
            <person name="Sreedasyam A."/>
            <person name="Maumus F."/>
            <person name="Tiley G.P."/>
            <person name="Fernandez-Pozo N."/>
            <person name="Barry K."/>
            <person name="Chen C."/>
            <person name="Wang M."/>
            <person name="Lipzen A."/>
            <person name="Daum C."/>
            <person name="Saski C.A."/>
            <person name="Payton A.C."/>
            <person name="Mcbreen J.C."/>
            <person name="Conrad R.E."/>
            <person name="Kollar L.M."/>
            <person name="Olsson S."/>
            <person name="Huttunen S."/>
            <person name="Landis J.B."/>
            <person name="Wickett N.J."/>
            <person name="Johnson M.G."/>
            <person name="Rensing S.A."/>
            <person name="Grimwood J."/>
            <person name="Schmutz J."/>
            <person name="Mcdaniel S.F."/>
        </authorList>
    </citation>
    <scope>NUCLEOTIDE SEQUENCE [LARGE SCALE GENOMIC DNA]</scope>
    <source>
        <strain evidence="1 2">R40</strain>
    </source>
</reference>
<protein>
    <submittedName>
        <fullName evidence="1">Uncharacterized protein</fullName>
    </submittedName>
</protein>
<dbReference type="Proteomes" id="UP000822688">
    <property type="component" value="Chromosome 6"/>
</dbReference>